<dbReference type="CDD" id="cd00077">
    <property type="entry name" value="HDc"/>
    <property type="match status" value="1"/>
</dbReference>
<accession>A0A857DH40</accession>
<dbReference type="InterPro" id="IPR003607">
    <property type="entry name" value="HD/PDEase_dom"/>
</dbReference>
<name>A0A857DH40_9FIRM</name>
<dbReference type="RefSeq" id="WP_158208185.1">
    <property type="nucleotide sequence ID" value="NZ_CP046996.1"/>
</dbReference>
<dbReference type="InterPro" id="IPR037522">
    <property type="entry name" value="HD_GYP_dom"/>
</dbReference>
<reference evidence="2 3" key="1">
    <citation type="submission" date="2019-12" db="EMBL/GenBank/DDBJ databases">
        <title>Sequence classification of anaerobic respiratory reductive dehalogenases: First we see many, then we see few.</title>
        <authorList>
            <person name="Molenda O."/>
            <person name="Puentes Jacome L.A."/>
            <person name="Cao X."/>
            <person name="Nesbo C.L."/>
            <person name="Tang S."/>
            <person name="Morson N."/>
            <person name="Patron J."/>
            <person name="Lomheim L."/>
            <person name="Wishart D.S."/>
            <person name="Edwards E.A."/>
        </authorList>
    </citation>
    <scope>NUCLEOTIDE SEQUENCE [LARGE SCALE GENOMIC DNA]</scope>
    <source>
        <strain evidence="2 3">12DCA</strain>
    </source>
</reference>
<dbReference type="EMBL" id="CP046996">
    <property type="protein sequence ID" value="QHA00113.1"/>
    <property type="molecule type" value="Genomic_DNA"/>
</dbReference>
<dbReference type="AlphaFoldDB" id="A0A857DH40"/>
<evidence type="ECO:0000259" key="1">
    <source>
        <dbReference type="PROSITE" id="PS51832"/>
    </source>
</evidence>
<feature type="domain" description="HD-GYP" evidence="1">
    <location>
        <begin position="105"/>
        <end position="303"/>
    </location>
</feature>
<dbReference type="SUPFAM" id="SSF109604">
    <property type="entry name" value="HD-domain/PDEase-like"/>
    <property type="match status" value="1"/>
</dbReference>
<dbReference type="PROSITE" id="PS51832">
    <property type="entry name" value="HD_GYP"/>
    <property type="match status" value="1"/>
</dbReference>
<evidence type="ECO:0000313" key="2">
    <source>
        <dbReference type="EMBL" id="QHA00113.1"/>
    </source>
</evidence>
<evidence type="ECO:0000313" key="3">
    <source>
        <dbReference type="Proteomes" id="UP000430508"/>
    </source>
</evidence>
<dbReference type="Pfam" id="PF13487">
    <property type="entry name" value="HD_5"/>
    <property type="match status" value="1"/>
</dbReference>
<dbReference type="SMART" id="SM00471">
    <property type="entry name" value="HDc"/>
    <property type="match status" value="1"/>
</dbReference>
<dbReference type="PANTHER" id="PTHR43155:SF2">
    <property type="entry name" value="CYCLIC DI-GMP PHOSPHODIESTERASE PA4108"/>
    <property type="match status" value="1"/>
</dbReference>
<dbReference type="Gene3D" id="1.10.3210.10">
    <property type="entry name" value="Hypothetical protein af1432"/>
    <property type="match status" value="1"/>
</dbReference>
<protein>
    <submittedName>
        <fullName evidence="2">HD domain-containing protein</fullName>
    </submittedName>
</protein>
<organism evidence="2 3">
    <name type="scientific">Dehalobacter restrictus</name>
    <dbReference type="NCBI Taxonomy" id="55583"/>
    <lineage>
        <taxon>Bacteria</taxon>
        <taxon>Bacillati</taxon>
        <taxon>Bacillota</taxon>
        <taxon>Clostridia</taxon>
        <taxon>Eubacteriales</taxon>
        <taxon>Desulfitobacteriaceae</taxon>
        <taxon>Dehalobacter</taxon>
    </lineage>
</organism>
<sequence length="355" mass="40168">MRLVNIKYVQEGSVLARPIRNSYGRILLGEGVVLNKNYLAKLKDIGYDMVFIQDERFQDVEIGYAITDRTKEIAYNAVRGVTDELEKHQEAEIDADSVRLAVLNLVQDLLHSFDILSNLTDINGYDEYTYHHSINTTVLALMLGIGKGFTQNQLLELGMGVLMHDIGKTKISKEILNKKGKLEKEEFEQIKAHPLHGYEYIRGNRDFSILSAHVALQHHEKWKGGGYPRELRENEIHEYARIASVADVYEALTSKRPYRDAMPPYLAYEYIIVHSGLQFDPEIVRIFAQSVAPYPTGTGIELSNGLRGVVIKQNPILPTRPVVRVIAQGDQALDNPDDLDLSEHLSTMITSIVDH</sequence>
<gene>
    <name evidence="2" type="ORF">GQ588_05355</name>
</gene>
<proteinExistence type="predicted"/>
<dbReference type="Proteomes" id="UP000430508">
    <property type="component" value="Chromosome"/>
</dbReference>
<dbReference type="PANTHER" id="PTHR43155">
    <property type="entry name" value="CYCLIC DI-GMP PHOSPHODIESTERASE PA4108-RELATED"/>
    <property type="match status" value="1"/>
</dbReference>